<dbReference type="Pfam" id="PF00076">
    <property type="entry name" value="RRM_1"/>
    <property type="match status" value="3"/>
</dbReference>
<organism evidence="5 6">
    <name type="scientific">Vanilla planifolia</name>
    <name type="common">Vanilla</name>
    <dbReference type="NCBI Taxonomy" id="51239"/>
    <lineage>
        <taxon>Eukaryota</taxon>
        <taxon>Viridiplantae</taxon>
        <taxon>Streptophyta</taxon>
        <taxon>Embryophyta</taxon>
        <taxon>Tracheophyta</taxon>
        <taxon>Spermatophyta</taxon>
        <taxon>Magnoliopsida</taxon>
        <taxon>Liliopsida</taxon>
        <taxon>Asparagales</taxon>
        <taxon>Orchidaceae</taxon>
        <taxon>Vanilloideae</taxon>
        <taxon>Vanilleae</taxon>
        <taxon>Vanilla</taxon>
    </lineage>
</organism>
<dbReference type="PROSITE" id="PS50102">
    <property type="entry name" value="RRM"/>
    <property type="match status" value="3"/>
</dbReference>
<evidence type="ECO:0000313" key="6">
    <source>
        <dbReference type="Proteomes" id="UP000639772"/>
    </source>
</evidence>
<dbReference type="InterPro" id="IPR035979">
    <property type="entry name" value="RBD_domain_sf"/>
</dbReference>
<evidence type="ECO:0000256" key="3">
    <source>
        <dbReference type="SAM" id="MobiDB-lite"/>
    </source>
</evidence>
<dbReference type="EMBL" id="JADCNM010000001">
    <property type="protein sequence ID" value="KAG0501296.1"/>
    <property type="molecule type" value="Genomic_DNA"/>
</dbReference>
<name>A0A835VLS3_VANPL</name>
<evidence type="ECO:0000313" key="5">
    <source>
        <dbReference type="EMBL" id="KAG0501296.1"/>
    </source>
</evidence>
<dbReference type="InterPro" id="IPR000504">
    <property type="entry name" value="RRM_dom"/>
</dbReference>
<proteinExistence type="predicted"/>
<feature type="compositionally biased region" description="Basic and acidic residues" evidence="3">
    <location>
        <begin position="173"/>
        <end position="207"/>
    </location>
</feature>
<feature type="compositionally biased region" description="Polar residues" evidence="3">
    <location>
        <begin position="12"/>
        <end position="22"/>
    </location>
</feature>
<feature type="compositionally biased region" description="Basic and acidic residues" evidence="3">
    <location>
        <begin position="29"/>
        <end position="46"/>
    </location>
</feature>
<dbReference type="InterPro" id="IPR012677">
    <property type="entry name" value="Nucleotide-bd_a/b_plait_sf"/>
</dbReference>
<dbReference type="Proteomes" id="UP000639772">
    <property type="component" value="Chromosome 1"/>
</dbReference>
<reference evidence="5 6" key="1">
    <citation type="journal article" date="2020" name="Nat. Food">
        <title>A phased Vanilla planifolia genome enables genetic improvement of flavour and production.</title>
        <authorList>
            <person name="Hasing T."/>
            <person name="Tang H."/>
            <person name="Brym M."/>
            <person name="Khazi F."/>
            <person name="Huang T."/>
            <person name="Chambers A.H."/>
        </authorList>
    </citation>
    <scope>NUCLEOTIDE SEQUENCE [LARGE SCALE GENOMIC DNA]</scope>
    <source>
        <tissue evidence="5">Leaf</tissue>
    </source>
</reference>
<feature type="region of interest" description="Disordered" evidence="3">
    <location>
        <begin position="552"/>
        <end position="597"/>
    </location>
</feature>
<dbReference type="OrthoDB" id="3800936at2759"/>
<keyword evidence="1 2" id="KW-0694">RNA-binding</keyword>
<dbReference type="FunFam" id="3.30.70.330:FF:000259">
    <property type="entry name" value="RNA-binding (RRM/RBD/RNP motifs) family protein"/>
    <property type="match status" value="1"/>
</dbReference>
<feature type="domain" description="RRM" evidence="4">
    <location>
        <begin position="248"/>
        <end position="307"/>
    </location>
</feature>
<feature type="domain" description="RRM" evidence="4">
    <location>
        <begin position="309"/>
        <end position="391"/>
    </location>
</feature>
<gene>
    <name evidence="5" type="ORF">HPP92_001368</name>
</gene>
<dbReference type="Gene3D" id="3.30.70.330">
    <property type="match status" value="3"/>
</dbReference>
<sequence length="597" mass="65894">MISLKNRLKPENITTVSQGLHSQDSDPSDVLRESQRSKTPKRDLREAIFTGKQGDSPMDQLRPLDKLELCFSSTAPSSRTLSLVLCRQWREGREAKVCSVAESGRGGTLPSAAGLVPPEAPAVLFHPHKRELVGSLGAMAEQHSSAEPDEQIDLDGDNDIEDMMDDEDVGDEDGYRRVRDEYNERQHDEYHDEDHVYGSEGHDKVSSPDELDNASSPLKDEGISMAAISEEERQKRVELLSLPPHGSEVFVGGLQRDVRLVKDKDKKENKGFAFIVFTTRDAAQKAIEEIQDKEFKGKTLRCSLSQVKHRLFIGNVPKSLAEEELRRILEEAGPGVENIECFKDPQNPSRNRGFVFVEYYNNACADHARQRMSKSSFKIDGSSPTVSWADPKNSVDASAASQVKAVYVKNLPENVSSEKLKELFERHGEITKVVLPPAKSGQKRDFGFVHFAERSSALKAIKGTEKYEIDGHALEVSLAKPQTDKKLESQHKPGLLQSYPAYPSYGYPGDPYGAYGGGGGYGGVGQPMIYGRGPMPAGMRMVPMVLPDGRLGYVLQQPGGQPSTAPPSHHRSNRGGGSGDGGDRGRDGYRGRRYRPY</sequence>
<dbReference type="GO" id="GO:0003723">
    <property type="term" value="F:RNA binding"/>
    <property type="evidence" value="ECO:0007669"/>
    <property type="project" value="UniProtKB-UniRule"/>
</dbReference>
<feature type="region of interest" description="Disordered" evidence="3">
    <location>
        <begin position="1"/>
        <end position="60"/>
    </location>
</feature>
<feature type="domain" description="RRM" evidence="4">
    <location>
        <begin position="404"/>
        <end position="481"/>
    </location>
</feature>
<dbReference type="AlphaFoldDB" id="A0A835VLS3"/>
<dbReference type="SMART" id="SM00360">
    <property type="entry name" value="RRM"/>
    <property type="match status" value="3"/>
</dbReference>
<comment type="caution">
    <text evidence="5">The sequence shown here is derived from an EMBL/GenBank/DDBJ whole genome shotgun (WGS) entry which is preliminary data.</text>
</comment>
<evidence type="ECO:0000256" key="1">
    <source>
        <dbReference type="ARBA" id="ARBA00022884"/>
    </source>
</evidence>
<feature type="region of interest" description="Disordered" evidence="3">
    <location>
        <begin position="140"/>
        <end position="218"/>
    </location>
</feature>
<dbReference type="PANTHER" id="PTHR21245">
    <property type="entry name" value="HETEROGENEOUS NUCLEAR RIBONUCLEOPROTEIN"/>
    <property type="match status" value="1"/>
</dbReference>
<evidence type="ECO:0000256" key="2">
    <source>
        <dbReference type="PROSITE-ProRule" id="PRU00176"/>
    </source>
</evidence>
<evidence type="ECO:0000259" key="4">
    <source>
        <dbReference type="PROSITE" id="PS50102"/>
    </source>
</evidence>
<accession>A0A835VLS3</accession>
<dbReference type="SUPFAM" id="SSF54928">
    <property type="entry name" value="RNA-binding domain, RBD"/>
    <property type="match status" value="3"/>
</dbReference>
<feature type="compositionally biased region" description="Basic and acidic residues" evidence="3">
    <location>
        <begin position="581"/>
        <end position="590"/>
    </location>
</feature>
<protein>
    <recommendedName>
        <fullName evidence="4">RRM domain-containing protein</fullName>
    </recommendedName>
</protein>
<feature type="compositionally biased region" description="Acidic residues" evidence="3">
    <location>
        <begin position="147"/>
        <end position="172"/>
    </location>
</feature>